<protein>
    <submittedName>
        <fullName evidence="2">Uncharacterized protein</fullName>
    </submittedName>
</protein>
<dbReference type="RefSeq" id="WP_244194008.1">
    <property type="nucleotide sequence ID" value="NZ_CABMNB010000005.1"/>
</dbReference>
<evidence type="ECO:0000313" key="2">
    <source>
        <dbReference type="EMBL" id="MCY9608524.1"/>
    </source>
</evidence>
<accession>A0ABT4FWX8</accession>
<dbReference type="GeneID" id="76997519"/>
<proteinExistence type="predicted"/>
<evidence type="ECO:0000313" key="3">
    <source>
        <dbReference type="Proteomes" id="UP001209276"/>
    </source>
</evidence>
<dbReference type="Proteomes" id="UP001209276">
    <property type="component" value="Unassembled WGS sequence"/>
</dbReference>
<keyword evidence="3" id="KW-1185">Reference proteome</keyword>
<evidence type="ECO:0000256" key="1">
    <source>
        <dbReference type="SAM" id="MobiDB-lite"/>
    </source>
</evidence>
<dbReference type="EMBL" id="JAMDMM010000027">
    <property type="protein sequence ID" value="MCY9608524.1"/>
    <property type="molecule type" value="Genomic_DNA"/>
</dbReference>
<sequence>MAKSGSNNRNNKRKTNAGPKLSPQQIAVIVGLLTNALQVDSVLLDRNQAVEIVLVGSIRRKTKADKVAEQMGGVTVAELLQAILRQG</sequence>
<comment type="caution">
    <text evidence="2">The sequence shown here is derived from an EMBL/GenBank/DDBJ whole genome shotgun (WGS) entry which is preliminary data.</text>
</comment>
<organism evidence="2 3">
    <name type="scientific">Paenibacillus thiaminolyticus</name>
    <name type="common">Bacillus thiaminolyticus</name>
    <dbReference type="NCBI Taxonomy" id="49283"/>
    <lineage>
        <taxon>Bacteria</taxon>
        <taxon>Bacillati</taxon>
        <taxon>Bacillota</taxon>
        <taxon>Bacilli</taxon>
        <taxon>Bacillales</taxon>
        <taxon>Paenibacillaceae</taxon>
        <taxon>Paenibacillus</taxon>
    </lineage>
</organism>
<feature type="region of interest" description="Disordered" evidence="1">
    <location>
        <begin position="1"/>
        <end position="20"/>
    </location>
</feature>
<gene>
    <name evidence="2" type="ORF">M5W83_15355</name>
</gene>
<name>A0ABT4FWX8_PANTH</name>
<reference evidence="2 3" key="1">
    <citation type="submission" date="2022-05" db="EMBL/GenBank/DDBJ databases">
        <title>Genome Sequencing of Bee-Associated Microbes.</title>
        <authorList>
            <person name="Dunlap C."/>
        </authorList>
    </citation>
    <scope>NUCLEOTIDE SEQUENCE [LARGE SCALE GENOMIC DNA]</scope>
    <source>
        <strain evidence="2 3">NRRL B-14613</strain>
    </source>
</reference>